<organism evidence="1 2">
    <name type="scientific">Marssonina brunnea f. sp. multigermtubi (strain MB_m1)</name>
    <name type="common">Marssonina leaf spot fungus</name>
    <dbReference type="NCBI Taxonomy" id="1072389"/>
    <lineage>
        <taxon>Eukaryota</taxon>
        <taxon>Fungi</taxon>
        <taxon>Dikarya</taxon>
        <taxon>Ascomycota</taxon>
        <taxon>Pezizomycotina</taxon>
        <taxon>Leotiomycetes</taxon>
        <taxon>Helotiales</taxon>
        <taxon>Drepanopezizaceae</taxon>
        <taxon>Drepanopeziza</taxon>
    </lineage>
</organism>
<evidence type="ECO:0000313" key="1">
    <source>
        <dbReference type="EMBL" id="EKD14492.1"/>
    </source>
</evidence>
<dbReference type="eggNOG" id="ENOG502SKZS">
    <property type="taxonomic scope" value="Eukaryota"/>
</dbReference>
<dbReference type="EMBL" id="JH921445">
    <property type="protein sequence ID" value="EKD14492.1"/>
    <property type="molecule type" value="Genomic_DNA"/>
</dbReference>
<dbReference type="KEGG" id="mbe:MBM_07213"/>
<sequence length="145" mass="16321">MQIARLSAERQKESWTLDLASNNISISDIESSLGSWRHVPAATALRDEDSMHQDQDVMHCSEAWRNGLLLYIFRAYHGARTLVSRRQYDVQAGLVATFPCRLRAARSINRDAVCQTLLHLGMIGLDIICSATQYLCSKKSGPSRR</sequence>
<gene>
    <name evidence="1" type="ORF">MBM_07213</name>
</gene>
<evidence type="ECO:0000313" key="2">
    <source>
        <dbReference type="Proteomes" id="UP000006753"/>
    </source>
</evidence>
<dbReference type="InParanoid" id="K1WQ10"/>
<dbReference type="HOGENOM" id="CLU_1787232_0_0_1"/>
<keyword evidence="2" id="KW-1185">Reference proteome</keyword>
<protein>
    <submittedName>
        <fullName evidence="1">Uncharacterized protein</fullName>
    </submittedName>
</protein>
<proteinExistence type="predicted"/>
<dbReference type="AlphaFoldDB" id="K1WQ10"/>
<reference evidence="1 2" key="1">
    <citation type="journal article" date="2012" name="BMC Genomics">
        <title>Sequencing the genome of Marssonina brunnea reveals fungus-poplar co-evolution.</title>
        <authorList>
            <person name="Zhu S."/>
            <person name="Cao Y.-Z."/>
            <person name="Jiang C."/>
            <person name="Tan B.-Y."/>
            <person name="Wang Z."/>
            <person name="Feng S."/>
            <person name="Zhang L."/>
            <person name="Su X.-H."/>
            <person name="Brejova B."/>
            <person name="Vinar T."/>
            <person name="Xu M."/>
            <person name="Wang M.-X."/>
            <person name="Zhang S.-G."/>
            <person name="Huang M.-R."/>
            <person name="Wu R."/>
            <person name="Zhou Y."/>
        </authorList>
    </citation>
    <scope>NUCLEOTIDE SEQUENCE [LARGE SCALE GENOMIC DNA]</scope>
    <source>
        <strain evidence="1 2">MB_m1</strain>
    </source>
</reference>
<name>K1WQ10_MARBU</name>
<dbReference type="Proteomes" id="UP000006753">
    <property type="component" value="Unassembled WGS sequence"/>
</dbReference>
<dbReference type="OrthoDB" id="2015447at2759"/>
<accession>K1WQ10</accession>